<reference evidence="3 4" key="1">
    <citation type="submission" date="2024-09" db="EMBL/GenBank/DDBJ databases">
        <authorList>
            <person name="Sun Q."/>
            <person name="Mori K."/>
        </authorList>
    </citation>
    <scope>NUCLEOTIDE SEQUENCE [LARGE SCALE GENOMIC DNA]</scope>
    <source>
        <strain evidence="3 4">CGMCC 1.12926</strain>
    </source>
</reference>
<keyword evidence="1" id="KW-0175">Coiled coil</keyword>
<keyword evidence="4" id="KW-1185">Reference proteome</keyword>
<protein>
    <recommendedName>
        <fullName evidence="5">DUF3450 domain-containing protein</fullName>
    </recommendedName>
</protein>
<dbReference type="Proteomes" id="UP001589734">
    <property type="component" value="Unassembled WGS sequence"/>
</dbReference>
<dbReference type="EMBL" id="JBHLYW010000010">
    <property type="protein sequence ID" value="MFC0078853.1"/>
    <property type="molecule type" value="Genomic_DNA"/>
</dbReference>
<comment type="caution">
    <text evidence="3">The sequence shown here is derived from an EMBL/GenBank/DDBJ whole genome shotgun (WGS) entry which is preliminary data.</text>
</comment>
<sequence>MANENFNWKKLFINEEKSSNNESEIVRKSETSLNANNQFPEHTEERYNSNSTNPFFNEVLDVYEKGFASLNIAGFDFFEMYKSVLAVGSSNAQSYQMAFTMGKSINSDLTKEFLLDKAAFYTTEIEKVYEKYNAAGVSKKKELDNSITQEKYNLSKSVTELEAKIMELQKDLDSKKLELQKMDPDNEEQLLEIQLKIEANDLARQKILSSINTVVTGINQYL</sequence>
<evidence type="ECO:0000313" key="4">
    <source>
        <dbReference type="Proteomes" id="UP001589734"/>
    </source>
</evidence>
<gene>
    <name evidence="3" type="ORF">ACFFLS_17530</name>
</gene>
<organism evidence="3 4">
    <name type="scientific">Flavobacterium procerum</name>
    <dbReference type="NCBI Taxonomy" id="1455569"/>
    <lineage>
        <taxon>Bacteria</taxon>
        <taxon>Pseudomonadati</taxon>
        <taxon>Bacteroidota</taxon>
        <taxon>Flavobacteriia</taxon>
        <taxon>Flavobacteriales</taxon>
        <taxon>Flavobacteriaceae</taxon>
        <taxon>Flavobacterium</taxon>
    </lineage>
</organism>
<name>A0ABV6BUY7_9FLAO</name>
<evidence type="ECO:0008006" key="5">
    <source>
        <dbReference type="Google" id="ProtNLM"/>
    </source>
</evidence>
<dbReference type="RefSeq" id="WP_379684218.1">
    <property type="nucleotide sequence ID" value="NZ_JBHLYW010000010.1"/>
</dbReference>
<feature type="compositionally biased region" description="Polar residues" evidence="2">
    <location>
        <begin position="31"/>
        <end position="40"/>
    </location>
</feature>
<proteinExistence type="predicted"/>
<feature type="region of interest" description="Disordered" evidence="2">
    <location>
        <begin position="23"/>
        <end position="50"/>
    </location>
</feature>
<feature type="coiled-coil region" evidence="1">
    <location>
        <begin position="151"/>
        <end position="178"/>
    </location>
</feature>
<accession>A0ABV6BUY7</accession>
<evidence type="ECO:0000313" key="3">
    <source>
        <dbReference type="EMBL" id="MFC0078853.1"/>
    </source>
</evidence>
<evidence type="ECO:0000256" key="1">
    <source>
        <dbReference type="SAM" id="Coils"/>
    </source>
</evidence>
<evidence type="ECO:0000256" key="2">
    <source>
        <dbReference type="SAM" id="MobiDB-lite"/>
    </source>
</evidence>